<evidence type="ECO:0000313" key="1">
    <source>
        <dbReference type="EMBL" id="SDB81464.1"/>
    </source>
</evidence>
<dbReference type="AlphaFoldDB" id="A0A1G6GHP4"/>
<dbReference type="STRING" id="993073.AS029_00100"/>
<dbReference type="EMBL" id="FMYG01000001">
    <property type="protein sequence ID" value="SDB81464.1"/>
    <property type="molecule type" value="Genomic_DNA"/>
</dbReference>
<protein>
    <recommendedName>
        <fullName evidence="3">Exo-alpha-sialidase</fullName>
    </recommendedName>
</protein>
<evidence type="ECO:0008006" key="3">
    <source>
        <dbReference type="Google" id="ProtNLM"/>
    </source>
</evidence>
<organism evidence="1 2">
    <name type="scientific">Microbacterium enclense</name>
    <dbReference type="NCBI Taxonomy" id="993073"/>
    <lineage>
        <taxon>Bacteria</taxon>
        <taxon>Bacillati</taxon>
        <taxon>Actinomycetota</taxon>
        <taxon>Actinomycetes</taxon>
        <taxon>Micrococcales</taxon>
        <taxon>Microbacteriaceae</taxon>
        <taxon>Microbacterium</taxon>
    </lineage>
</organism>
<reference evidence="1 2" key="1">
    <citation type="submission" date="2016-09" db="EMBL/GenBank/DDBJ databases">
        <authorList>
            <person name="Capua I."/>
            <person name="De Benedictis P."/>
            <person name="Joannis T."/>
            <person name="Lombin L.H."/>
            <person name="Cattoli G."/>
        </authorList>
    </citation>
    <scope>NUCLEOTIDE SEQUENCE [LARGE SCALE GENOMIC DNA]</scope>
    <source>
        <strain evidence="1 2">NIO-1002</strain>
    </source>
</reference>
<sequence>MKQPFSSRVLWDMVDGPMPRGLLGVGSGDVVVTREARSLYLGGYSSSFRNRLYVADGSIDGSLAEASWRVRTDRRGRAAALAPDPPRSAWDGGGMHTPSYLPATDTHPERIYYAGRSGRRHVGAGSSYAIGVLERLDGRWRRTGDPLLRGAGGRPSLLEPRVARDAGRHMMWFLAAPHEVAPGEQPDYELRCATSADGVTDWSEPRVFATSAEGFFDVALTRTGERWLMILARGTNLHGTRPYPPQGLWAMSAPRLSPDRADWSEPKRILDTDAPDVPAWMGAGVCDPAAHVDGAGRLTVFVTGTRRRRSWLELALTRLRRGRRPPPPAPFFLATGVLSFDAFTAPVE</sequence>
<proteinExistence type="predicted"/>
<dbReference type="RefSeq" id="WP_217630050.1">
    <property type="nucleotide sequence ID" value="NZ_FMYG01000001.1"/>
</dbReference>
<name>A0A1G6GHP4_9MICO</name>
<dbReference type="Proteomes" id="UP000183203">
    <property type="component" value="Unassembled WGS sequence"/>
</dbReference>
<dbReference type="Gene3D" id="2.115.10.20">
    <property type="entry name" value="Glycosyl hydrolase domain, family 43"/>
    <property type="match status" value="1"/>
</dbReference>
<dbReference type="SUPFAM" id="SSF75005">
    <property type="entry name" value="Arabinanase/levansucrase/invertase"/>
    <property type="match status" value="1"/>
</dbReference>
<evidence type="ECO:0000313" key="2">
    <source>
        <dbReference type="Proteomes" id="UP000183203"/>
    </source>
</evidence>
<accession>A0A1G6GHP4</accession>
<gene>
    <name evidence="1" type="ORF">SAMN05216418_0251</name>
</gene>
<dbReference type="InterPro" id="IPR023296">
    <property type="entry name" value="Glyco_hydro_beta-prop_sf"/>
</dbReference>